<dbReference type="InterPro" id="IPR044153">
    <property type="entry name" value="PIN_Pae0151-like"/>
</dbReference>
<dbReference type="EC" id="3.1.-.-" evidence="6"/>
<evidence type="ECO:0000313" key="8">
    <source>
        <dbReference type="EMBL" id="BAF89670.1"/>
    </source>
</evidence>
<evidence type="ECO:0000256" key="5">
    <source>
        <dbReference type="ARBA" id="ARBA00022842"/>
    </source>
</evidence>
<dbReference type="InterPro" id="IPR022907">
    <property type="entry name" value="VapC_family"/>
</dbReference>
<feature type="domain" description="PIN" evidence="7">
    <location>
        <begin position="4"/>
        <end position="124"/>
    </location>
</feature>
<keyword evidence="3 6" id="KW-0479">Metal-binding</keyword>
<evidence type="ECO:0000313" key="9">
    <source>
        <dbReference type="Proteomes" id="UP000000270"/>
    </source>
</evidence>
<accession>A8IMX0</accession>
<evidence type="ECO:0000259" key="7">
    <source>
        <dbReference type="Pfam" id="PF01850"/>
    </source>
</evidence>
<sequence length="133" mass="14598">MPFVVDASVSATWLLPDEGNLVASAAYERLLTDHAIVPSLWWFEMCNIFLTNVRRGRVTREQADRALALLADLPIAIDPAPDHERLMRLARAHGLTAYDAAYLALAVRDGVPLVTMDQALHQAAVAEGCAFRS</sequence>
<keyword evidence="4 6" id="KW-0378">Hydrolase</keyword>
<evidence type="ECO:0000256" key="4">
    <source>
        <dbReference type="ARBA" id="ARBA00022801"/>
    </source>
</evidence>
<reference evidence="8 9" key="4">
    <citation type="journal article" date="2009" name="Appl. Environ. Microbiol.">
        <title>Comparative genome-wide transcriptional profiling of Azorhizobium caulinodans ORS571 grown under free-living and symbiotic conditions.</title>
        <authorList>
            <person name="Tsukada S."/>
            <person name="Aono T."/>
            <person name="Akiba N."/>
            <person name="Lee KB."/>
            <person name="Liu CT."/>
            <person name="Toyazaki H."/>
            <person name="Oyaizu H."/>
        </authorList>
    </citation>
    <scope>NUCLEOTIDE SEQUENCE [LARGE SCALE GENOMIC DNA]</scope>
    <source>
        <strain evidence="9">ATCC 43989 / DSM 5975 / JCM 20966 / LMG 6465 / NBRC 14845 / NCIMB 13405 / ORS 571</strain>
    </source>
</reference>
<evidence type="ECO:0000256" key="2">
    <source>
        <dbReference type="ARBA" id="ARBA00022722"/>
    </source>
</evidence>
<protein>
    <recommendedName>
        <fullName evidence="6">Ribonuclease VapC</fullName>
        <shortName evidence="6">RNase VapC</shortName>
        <ecNumber evidence="6">3.1.-.-</ecNumber>
    </recommendedName>
    <alternativeName>
        <fullName evidence="6">Toxin VapC</fullName>
    </alternativeName>
</protein>
<reference evidence="8 9" key="3">
    <citation type="journal article" date="2008" name="BMC Genomics">
        <title>The genome of the versatile nitrogen fixer Azorhizobium caulinodans ORS571.</title>
        <authorList>
            <person name="Lee KB."/>
            <person name="Backer P.D."/>
            <person name="Aono T."/>
            <person name="Liu CT."/>
            <person name="Suzuki S."/>
            <person name="Suzuki T."/>
            <person name="Kaneko T."/>
            <person name="Yamada M."/>
            <person name="Tabata S."/>
            <person name="Kupfer D.M."/>
            <person name="Najar F.Z."/>
            <person name="Wiley G.B."/>
            <person name="Roe B."/>
            <person name="Binnewies T.T."/>
            <person name="Ussery D.W."/>
            <person name="D'Haeze W."/>
            <person name="Herder J.D."/>
            <person name="Gevers D."/>
            <person name="Vereecke D."/>
            <person name="Holsters M."/>
            <person name="Oyaizu H."/>
        </authorList>
    </citation>
    <scope>NUCLEOTIDE SEQUENCE [LARGE SCALE GENOMIC DNA]</scope>
    <source>
        <strain evidence="9">ATCC 43989 / DSM 5975 / JCM 20966 / LMG 6465 / NBRC 14845 / NCIMB 13405 / ORS 571</strain>
    </source>
</reference>
<proteinExistence type="inferred from homology"/>
<dbReference type="HOGENOM" id="CLU_121774_4_0_5"/>
<reference evidence="8 9" key="5">
    <citation type="journal article" date="2010" name="Appl. Environ. Microbiol.">
        <title>phrR-like gene praR of Azorhizobium caulinodans ORS571 is essential for symbiosis with Sesbania rostrata and is involved in expression of reb genes.</title>
        <authorList>
            <person name="Akiba N."/>
            <person name="Aono T."/>
            <person name="Toyazaki H."/>
            <person name="Sato S."/>
            <person name="Oyaizu H."/>
        </authorList>
    </citation>
    <scope>NUCLEOTIDE SEQUENCE [LARGE SCALE GENOMIC DNA]</scope>
    <source>
        <strain evidence="9">ATCC 43989 / DSM 5975 / JCM 20966 / LMG 6465 / NBRC 14845 / NCIMB 13405 / ORS 571</strain>
    </source>
</reference>
<dbReference type="Pfam" id="PF01850">
    <property type="entry name" value="PIN"/>
    <property type="match status" value="1"/>
</dbReference>
<organism evidence="8 9">
    <name type="scientific">Azorhizobium caulinodans (strain ATCC 43989 / DSM 5975 / JCM 20966 / LMG 6465 / NBRC 14845 / NCIMB 13405 / ORS 571)</name>
    <dbReference type="NCBI Taxonomy" id="438753"/>
    <lineage>
        <taxon>Bacteria</taxon>
        <taxon>Pseudomonadati</taxon>
        <taxon>Pseudomonadota</taxon>
        <taxon>Alphaproteobacteria</taxon>
        <taxon>Hyphomicrobiales</taxon>
        <taxon>Xanthobacteraceae</taxon>
        <taxon>Azorhizobium</taxon>
    </lineage>
</organism>
<dbReference type="AlphaFoldDB" id="A8IMX0"/>
<evidence type="ECO:0000256" key="6">
    <source>
        <dbReference type="HAMAP-Rule" id="MF_00265"/>
    </source>
</evidence>
<dbReference type="Gene3D" id="3.40.50.1010">
    <property type="entry name" value="5'-nuclease"/>
    <property type="match status" value="1"/>
</dbReference>
<dbReference type="EMBL" id="AP009384">
    <property type="protein sequence ID" value="BAF89670.1"/>
    <property type="molecule type" value="Genomic_DNA"/>
</dbReference>
<dbReference type="InterPro" id="IPR029060">
    <property type="entry name" value="PIN-like_dom_sf"/>
</dbReference>
<keyword evidence="2 6" id="KW-0540">Nuclease</keyword>
<gene>
    <name evidence="6" type="primary">vapC</name>
    <name evidence="8" type="ordered locus">AZC_3672</name>
</gene>
<dbReference type="CDD" id="cd09873">
    <property type="entry name" value="PIN_Pae0151-like"/>
    <property type="match status" value="1"/>
</dbReference>
<dbReference type="Proteomes" id="UP000000270">
    <property type="component" value="Chromosome"/>
</dbReference>
<dbReference type="STRING" id="438753.AZC_3672"/>
<reference evidence="8 9" key="6">
    <citation type="journal article" date="2011" name="Appl. Environ. Microbiol.">
        <title>Involvement of the azorhizobial chromosome partition gene (parA) in the onset of bacteroid differentiation during Sesbania rostrata stem nodule development.</title>
        <authorList>
            <person name="Liu CT."/>
            <person name="Lee KB."/>
            <person name="Wang YS."/>
            <person name="Peng MH."/>
            <person name="Lee KT."/>
            <person name="Suzuki S."/>
            <person name="Suzuki T."/>
            <person name="Oyaizu H."/>
        </authorList>
    </citation>
    <scope>NUCLEOTIDE SEQUENCE [LARGE SCALE GENOMIC DNA]</scope>
    <source>
        <strain evidence="9">ATCC 43989 / DSM 5975 / JCM 20966 / LMG 6465 / NBRC 14845 / NCIMB 13405 / ORS 571</strain>
    </source>
</reference>
<dbReference type="InterPro" id="IPR051619">
    <property type="entry name" value="TypeII_TA_RNase_PINc/VapC"/>
</dbReference>
<comment type="similarity">
    <text evidence="6">Belongs to the PINc/VapC protein family.</text>
</comment>
<dbReference type="eggNOG" id="COG4113">
    <property type="taxonomic scope" value="Bacteria"/>
</dbReference>
<feature type="binding site" evidence="6">
    <location>
        <position position="6"/>
    </location>
    <ligand>
        <name>Mg(2+)</name>
        <dbReference type="ChEBI" id="CHEBI:18420"/>
    </ligand>
</feature>
<evidence type="ECO:0000256" key="1">
    <source>
        <dbReference type="ARBA" id="ARBA00022649"/>
    </source>
</evidence>
<comment type="cofactor">
    <cofactor evidence="6">
        <name>Mg(2+)</name>
        <dbReference type="ChEBI" id="CHEBI:18420"/>
    </cofactor>
</comment>
<dbReference type="PANTHER" id="PTHR35901:SF1">
    <property type="entry name" value="EXONUCLEASE VAPC9"/>
    <property type="match status" value="1"/>
</dbReference>
<dbReference type="HAMAP" id="MF_00265">
    <property type="entry name" value="VapC_Nob1"/>
    <property type="match status" value="1"/>
</dbReference>
<dbReference type="KEGG" id="azc:AZC_3672"/>
<dbReference type="GO" id="GO:0090729">
    <property type="term" value="F:toxin activity"/>
    <property type="evidence" value="ECO:0007669"/>
    <property type="project" value="UniProtKB-KW"/>
</dbReference>
<dbReference type="SUPFAM" id="SSF88723">
    <property type="entry name" value="PIN domain-like"/>
    <property type="match status" value="1"/>
</dbReference>
<keyword evidence="5 6" id="KW-0460">Magnesium</keyword>
<keyword evidence="9" id="KW-1185">Reference proteome</keyword>
<dbReference type="GO" id="GO:0000287">
    <property type="term" value="F:magnesium ion binding"/>
    <property type="evidence" value="ECO:0007669"/>
    <property type="project" value="UniProtKB-UniRule"/>
</dbReference>
<reference evidence="8 9" key="1">
    <citation type="journal article" date="2007" name="Appl. Environ. Microbiol.">
        <title>Rhizobial factors required for stem nodule maturation and maintenance in Sesbania rostrata-Azorhizobium caulinodans ORS571 symbiosis.</title>
        <authorList>
            <person name="Suzuki S."/>
            <person name="Aono T."/>
            <person name="Lee KB."/>
            <person name="Suzuki T."/>
            <person name="Liu CT."/>
            <person name="Miwa H."/>
            <person name="Wakao S."/>
            <person name="Iki T."/>
            <person name="Oyaizu H."/>
        </authorList>
    </citation>
    <scope>NUCLEOTIDE SEQUENCE [LARGE SCALE GENOMIC DNA]</scope>
    <source>
        <strain evidence="9">ATCC 43989 / DSM 5975 / JCM 20966 / LMG 6465 / NBRC 14845 / NCIMB 13405 / ORS 571</strain>
    </source>
</reference>
<dbReference type="GO" id="GO:0004540">
    <property type="term" value="F:RNA nuclease activity"/>
    <property type="evidence" value="ECO:0007669"/>
    <property type="project" value="InterPro"/>
</dbReference>
<name>A8IMX0_AZOC5</name>
<reference evidence="9" key="2">
    <citation type="submission" date="2007-04" db="EMBL/GenBank/DDBJ databases">
        <title>Complete genome sequence of the nitrogen-fixing bacterium Azorhizobium caulinodans ORS571.</title>
        <authorList>
            <person name="Lee K.B."/>
            <person name="Backer P.D."/>
            <person name="Aono T."/>
            <person name="Liu C.T."/>
            <person name="Suzuki S."/>
            <person name="Suzuki T."/>
            <person name="Kaneko T."/>
            <person name="Yamada M."/>
            <person name="Tabata S."/>
            <person name="Kupfer D.M."/>
            <person name="Najar F.Z."/>
            <person name="Wiley G.B."/>
            <person name="Roe B."/>
            <person name="Binnewies T."/>
            <person name="Ussery D."/>
            <person name="Vereecke D."/>
            <person name="Gevers D."/>
            <person name="Holsters M."/>
            <person name="Oyaizu H."/>
        </authorList>
    </citation>
    <scope>NUCLEOTIDE SEQUENCE [LARGE SCALE GENOMIC DNA]</scope>
    <source>
        <strain evidence="9">ATCC 43989 / DSM 5975 / JCM 20966 / LMG 6465 / NBRC 14845 / NCIMB 13405 / ORS 571</strain>
    </source>
</reference>
<feature type="binding site" evidence="6">
    <location>
        <position position="99"/>
    </location>
    <ligand>
        <name>Mg(2+)</name>
        <dbReference type="ChEBI" id="CHEBI:18420"/>
    </ligand>
</feature>
<keyword evidence="1 6" id="KW-1277">Toxin-antitoxin system</keyword>
<evidence type="ECO:0000256" key="3">
    <source>
        <dbReference type="ARBA" id="ARBA00022723"/>
    </source>
</evidence>
<dbReference type="InterPro" id="IPR002716">
    <property type="entry name" value="PIN_dom"/>
</dbReference>
<dbReference type="GO" id="GO:0016787">
    <property type="term" value="F:hydrolase activity"/>
    <property type="evidence" value="ECO:0007669"/>
    <property type="project" value="UniProtKB-KW"/>
</dbReference>
<dbReference type="RefSeq" id="WP_012172195.1">
    <property type="nucleotide sequence ID" value="NC_009937.1"/>
</dbReference>
<comment type="function">
    <text evidence="6">Toxic component of a toxin-antitoxin (TA) system. An RNase.</text>
</comment>
<dbReference type="PANTHER" id="PTHR35901">
    <property type="entry name" value="RIBONUCLEASE VAPC3"/>
    <property type="match status" value="1"/>
</dbReference>
<keyword evidence="6" id="KW-0800">Toxin</keyword>